<dbReference type="InterPro" id="IPR011856">
    <property type="entry name" value="tRNA_endonuc-like_dom_sf"/>
</dbReference>
<protein>
    <submittedName>
        <fullName evidence="1">Uncharacterized protein</fullName>
    </submittedName>
</protein>
<proteinExistence type="predicted"/>
<dbReference type="Gene3D" id="3.40.1350.10">
    <property type="match status" value="1"/>
</dbReference>
<name>A0A1H3D1J1_9FLAO</name>
<dbReference type="EMBL" id="FNMV01000012">
    <property type="protein sequence ID" value="SDX59654.1"/>
    <property type="molecule type" value="Genomic_DNA"/>
</dbReference>
<evidence type="ECO:0000313" key="2">
    <source>
        <dbReference type="Proteomes" id="UP000198569"/>
    </source>
</evidence>
<gene>
    <name evidence="1" type="ORF">SAMN05444338_11256</name>
</gene>
<evidence type="ECO:0000313" key="1">
    <source>
        <dbReference type="EMBL" id="SDX59654.1"/>
    </source>
</evidence>
<sequence length="386" mass="44704">MAGYLFSLDSIDSLMNCIDKGTYSTRLSLPSGGLWKIHHEGTFADYSSMAEGDNVYFFIKRKIYGIGILINISGECKFLNYPKANYPDTPDYDTIKSKLILDNGSKESLQYRFVCTFKPSPYFFKDGIDMDETLASAPNQFKILRAFWKLSFIKFSDEENQAFKNIILRRNIEVINNSSIINTIQSDFVKSHLQIEALVSNNSDYRLTTVPFLNNINNPNGSLKHEMAIEASLIHQLTNLEENAVEVFGKWDYLTHQIIASPFKPIDYMDKMDIFGYKYIKNQKPTISNFLVIEIKKGQVEVQDVMQLMKYVDWIKNEYTYGDYSMINAFLLGHSYTQEAIDTYQDIVERKYINGVRPSVSKTWNNVRLVTYNFDITKENLIYEII</sequence>
<organism evidence="1 2">
    <name type="scientific">Flavobacterium degerlachei</name>
    <dbReference type="NCBI Taxonomy" id="229203"/>
    <lineage>
        <taxon>Bacteria</taxon>
        <taxon>Pseudomonadati</taxon>
        <taxon>Bacteroidota</taxon>
        <taxon>Flavobacteriia</taxon>
        <taxon>Flavobacteriales</taxon>
        <taxon>Flavobacteriaceae</taxon>
        <taxon>Flavobacterium</taxon>
    </lineage>
</organism>
<accession>A0A1H3D1J1</accession>
<dbReference type="STRING" id="229203.SAMN05444338_11256"/>
<dbReference type="RefSeq" id="WP_091433851.1">
    <property type="nucleotide sequence ID" value="NZ_FNMV01000012.1"/>
</dbReference>
<dbReference type="Proteomes" id="UP000198569">
    <property type="component" value="Unassembled WGS sequence"/>
</dbReference>
<reference evidence="2" key="1">
    <citation type="submission" date="2016-10" db="EMBL/GenBank/DDBJ databases">
        <authorList>
            <person name="Varghese N."/>
            <person name="Submissions S."/>
        </authorList>
    </citation>
    <scope>NUCLEOTIDE SEQUENCE [LARGE SCALE GENOMIC DNA]</scope>
    <source>
        <strain evidence="2">DSM 15718</strain>
    </source>
</reference>
<dbReference type="AlphaFoldDB" id="A0A1H3D1J1"/>
<keyword evidence="2" id="KW-1185">Reference proteome</keyword>
<dbReference type="OrthoDB" id="1490201at2"/>
<dbReference type="GO" id="GO:0003676">
    <property type="term" value="F:nucleic acid binding"/>
    <property type="evidence" value="ECO:0007669"/>
    <property type="project" value="InterPro"/>
</dbReference>